<dbReference type="InterPro" id="IPR013767">
    <property type="entry name" value="PAS_fold"/>
</dbReference>
<dbReference type="Gene3D" id="1.10.10.60">
    <property type="entry name" value="Homeodomain-like"/>
    <property type="match status" value="1"/>
</dbReference>
<evidence type="ECO:0000259" key="7">
    <source>
        <dbReference type="PROSITE" id="PS50045"/>
    </source>
</evidence>
<dbReference type="InterPro" id="IPR000014">
    <property type="entry name" value="PAS"/>
</dbReference>
<reference evidence="10 11" key="1">
    <citation type="submission" date="2021-03" db="EMBL/GenBank/DDBJ databases">
        <title>Enterococcal diversity collection.</title>
        <authorList>
            <person name="Gilmore M.S."/>
            <person name="Schwartzman J."/>
            <person name="Van Tyne D."/>
            <person name="Martin M."/>
            <person name="Earl A.M."/>
            <person name="Manson A.L."/>
            <person name="Straub T."/>
            <person name="Salamzade R."/>
            <person name="Saavedra J."/>
            <person name="Lebreton F."/>
            <person name="Prichula J."/>
            <person name="Schaufler K."/>
            <person name="Gaca A."/>
            <person name="Sgardioli B."/>
            <person name="Wagenaar J."/>
            <person name="Strong T."/>
        </authorList>
    </citation>
    <scope>NUCLEOTIDE SEQUENCE [LARGE SCALE GENOMIC DNA]</scope>
    <source>
        <strain evidence="10 11">669A</strain>
    </source>
</reference>
<dbReference type="PROSITE" id="PS50112">
    <property type="entry name" value="PAS"/>
    <property type="match status" value="1"/>
</dbReference>
<dbReference type="Gene3D" id="3.30.450.20">
    <property type="entry name" value="PAS domain"/>
    <property type="match status" value="1"/>
</dbReference>
<name>A0ABS3LBV1_9ENTE</name>
<dbReference type="InterPro" id="IPR035965">
    <property type="entry name" value="PAS-like_dom_sf"/>
</dbReference>
<dbReference type="Gene3D" id="1.10.8.60">
    <property type="match status" value="1"/>
</dbReference>
<dbReference type="InterPro" id="IPR058031">
    <property type="entry name" value="AAA_lid_NorR"/>
</dbReference>
<feature type="domain" description="CBS" evidence="9">
    <location>
        <begin position="22"/>
        <end position="78"/>
    </location>
</feature>
<dbReference type="Pfam" id="PF00158">
    <property type="entry name" value="Sigma54_activat"/>
    <property type="match status" value="1"/>
</dbReference>
<dbReference type="InterPro" id="IPR046342">
    <property type="entry name" value="CBS_dom_sf"/>
</dbReference>
<dbReference type="Pfam" id="PF00989">
    <property type="entry name" value="PAS"/>
    <property type="match status" value="1"/>
</dbReference>
<dbReference type="Gene3D" id="3.40.50.300">
    <property type="entry name" value="P-loop containing nucleotide triphosphate hydrolases"/>
    <property type="match status" value="1"/>
</dbReference>
<dbReference type="Pfam" id="PF25601">
    <property type="entry name" value="AAA_lid_14"/>
    <property type="match status" value="1"/>
</dbReference>
<evidence type="ECO:0000256" key="5">
    <source>
        <dbReference type="ARBA" id="ARBA00023163"/>
    </source>
</evidence>
<evidence type="ECO:0000256" key="1">
    <source>
        <dbReference type="ARBA" id="ARBA00022741"/>
    </source>
</evidence>
<accession>A0ABS3LBV1</accession>
<dbReference type="CDD" id="cd02205">
    <property type="entry name" value="CBS_pair_SF"/>
    <property type="match status" value="1"/>
</dbReference>
<gene>
    <name evidence="10" type="ORF">JZO70_13125</name>
</gene>
<dbReference type="EMBL" id="JAFREM010000019">
    <property type="protein sequence ID" value="MBO1307112.1"/>
    <property type="molecule type" value="Genomic_DNA"/>
</dbReference>
<comment type="caution">
    <text evidence="10">The sequence shown here is derived from an EMBL/GenBank/DDBJ whole genome shotgun (WGS) entry which is preliminary data.</text>
</comment>
<dbReference type="SUPFAM" id="SSF52540">
    <property type="entry name" value="P-loop containing nucleoside triphosphate hydrolases"/>
    <property type="match status" value="1"/>
</dbReference>
<dbReference type="SUPFAM" id="SSF55785">
    <property type="entry name" value="PYP-like sensor domain (PAS domain)"/>
    <property type="match status" value="1"/>
</dbReference>
<organism evidence="10 11">
    <name type="scientific">Candidatus Enterococcus moelleringii</name>
    <dbReference type="NCBI Taxonomy" id="2815325"/>
    <lineage>
        <taxon>Bacteria</taxon>
        <taxon>Bacillati</taxon>
        <taxon>Bacillota</taxon>
        <taxon>Bacilli</taxon>
        <taxon>Lactobacillales</taxon>
        <taxon>Enterococcaceae</taxon>
        <taxon>Enterococcus</taxon>
    </lineage>
</organism>
<dbReference type="PROSITE" id="PS51371">
    <property type="entry name" value="CBS"/>
    <property type="match status" value="1"/>
</dbReference>
<sequence>MKELFNERPKHIQTQNTISKWMTTDPITININETINSAIQIFAENNFYSIPVVDDHNFLEGMITKSSIMLALYQNQSTAEPIRSIIEASFDAVFPLDPLEKALNMTEGCLPVIKEDRTLIGIITRTDLLKAKSVEMDTVKHSLNSMSILQQVLDNSYEGIVVVDQNGLITDINSAYCRILGKNREEVLHQPVEEVIENTQLHLICKNGKEERDQIQRIHDKEMVVHRVPLFEKNQLIGAMGIIIHRSIEEMYHLTDKMTTKEAAQHLPIKHSSDALAKIVGNSPKTAQLKHRMKRMAALPSNVLITGESGTGKELYAQTLHALSPVSDGPFIAINCSAIPDNLLESELFGYVEGSFTGALKGGKKGKFELAENGTIFLDEIGDMPLLMQAKILRVLQERTIEPVGGTFSKKVNARVIAATNQHLEEKIAKKEFREDLFYRLNVLTLELPSLRQNKADVPLLLEYYLTFFASEFQLKEPLLSPKAREVLLTYDFPGNIRELTNLCEALVGMSEGGYIHLSDLPERIRNFAKPSQPSKLLEQKGDAERELILSTLDSVNYNKTICAEKLGIQRSTLYNKMKKYGIR</sequence>
<evidence type="ECO:0000256" key="3">
    <source>
        <dbReference type="ARBA" id="ARBA00023015"/>
    </source>
</evidence>
<evidence type="ECO:0000256" key="6">
    <source>
        <dbReference type="PROSITE-ProRule" id="PRU00703"/>
    </source>
</evidence>
<dbReference type="InterPro" id="IPR000644">
    <property type="entry name" value="CBS_dom"/>
</dbReference>
<dbReference type="PROSITE" id="PS00675">
    <property type="entry name" value="SIGMA54_INTERACT_1"/>
    <property type="match status" value="1"/>
</dbReference>
<evidence type="ECO:0000313" key="10">
    <source>
        <dbReference type="EMBL" id="MBO1307112.1"/>
    </source>
</evidence>
<dbReference type="InterPro" id="IPR003593">
    <property type="entry name" value="AAA+_ATPase"/>
</dbReference>
<proteinExistence type="predicted"/>
<feature type="domain" description="PAS" evidence="8">
    <location>
        <begin position="145"/>
        <end position="188"/>
    </location>
</feature>
<dbReference type="InterPro" id="IPR025943">
    <property type="entry name" value="Sigma_54_int_dom_ATP-bd_2"/>
</dbReference>
<evidence type="ECO:0000313" key="11">
    <source>
        <dbReference type="Proteomes" id="UP000664601"/>
    </source>
</evidence>
<dbReference type="SUPFAM" id="SSF46689">
    <property type="entry name" value="Homeodomain-like"/>
    <property type="match status" value="1"/>
</dbReference>
<keyword evidence="11" id="KW-1185">Reference proteome</keyword>
<evidence type="ECO:0000259" key="8">
    <source>
        <dbReference type="PROSITE" id="PS50112"/>
    </source>
</evidence>
<dbReference type="PANTHER" id="PTHR32071:SF57">
    <property type="entry name" value="C4-DICARBOXYLATE TRANSPORT TRANSCRIPTIONAL REGULATORY PROTEIN DCTD"/>
    <property type="match status" value="1"/>
</dbReference>
<dbReference type="InterPro" id="IPR025662">
    <property type="entry name" value="Sigma_54_int_dom_ATP-bd_1"/>
</dbReference>
<keyword evidence="1" id="KW-0547">Nucleotide-binding</keyword>
<dbReference type="SMART" id="SM00116">
    <property type="entry name" value="CBS"/>
    <property type="match status" value="2"/>
</dbReference>
<keyword evidence="3" id="KW-0805">Transcription regulation</keyword>
<dbReference type="InterPro" id="IPR002078">
    <property type="entry name" value="Sigma_54_int"/>
</dbReference>
<dbReference type="InterPro" id="IPR002197">
    <property type="entry name" value="HTH_Fis"/>
</dbReference>
<dbReference type="InterPro" id="IPR027417">
    <property type="entry name" value="P-loop_NTPase"/>
</dbReference>
<dbReference type="RefSeq" id="WP_207674041.1">
    <property type="nucleotide sequence ID" value="NZ_JAFREM010000019.1"/>
</dbReference>
<evidence type="ECO:0000259" key="9">
    <source>
        <dbReference type="PROSITE" id="PS51371"/>
    </source>
</evidence>
<evidence type="ECO:0000256" key="4">
    <source>
        <dbReference type="ARBA" id="ARBA00023125"/>
    </source>
</evidence>
<dbReference type="SUPFAM" id="SSF54631">
    <property type="entry name" value="CBS-domain pair"/>
    <property type="match status" value="1"/>
</dbReference>
<keyword evidence="6" id="KW-0129">CBS domain</keyword>
<dbReference type="Proteomes" id="UP000664601">
    <property type="component" value="Unassembled WGS sequence"/>
</dbReference>
<dbReference type="InterPro" id="IPR025944">
    <property type="entry name" value="Sigma_54_int_dom_CS"/>
</dbReference>
<dbReference type="SMART" id="SM00382">
    <property type="entry name" value="AAA"/>
    <property type="match status" value="1"/>
</dbReference>
<dbReference type="Pfam" id="PF02954">
    <property type="entry name" value="HTH_8"/>
    <property type="match status" value="1"/>
</dbReference>
<dbReference type="Pfam" id="PF00571">
    <property type="entry name" value="CBS"/>
    <property type="match status" value="2"/>
</dbReference>
<dbReference type="PROSITE" id="PS50045">
    <property type="entry name" value="SIGMA54_INTERACT_4"/>
    <property type="match status" value="1"/>
</dbReference>
<dbReference type="PRINTS" id="PR01590">
    <property type="entry name" value="HTHFIS"/>
</dbReference>
<keyword evidence="2" id="KW-0067">ATP-binding</keyword>
<keyword evidence="4" id="KW-0238">DNA-binding</keyword>
<dbReference type="InterPro" id="IPR009057">
    <property type="entry name" value="Homeodomain-like_sf"/>
</dbReference>
<protein>
    <submittedName>
        <fullName evidence="10">Sigma 54-interacting transcriptional regulator</fullName>
    </submittedName>
</protein>
<dbReference type="SMART" id="SM00091">
    <property type="entry name" value="PAS"/>
    <property type="match status" value="1"/>
</dbReference>
<dbReference type="PANTHER" id="PTHR32071">
    <property type="entry name" value="TRANSCRIPTIONAL REGULATORY PROTEIN"/>
    <property type="match status" value="1"/>
</dbReference>
<dbReference type="CDD" id="cd00130">
    <property type="entry name" value="PAS"/>
    <property type="match status" value="1"/>
</dbReference>
<dbReference type="CDD" id="cd00009">
    <property type="entry name" value="AAA"/>
    <property type="match status" value="1"/>
</dbReference>
<evidence type="ECO:0000256" key="2">
    <source>
        <dbReference type="ARBA" id="ARBA00022840"/>
    </source>
</evidence>
<keyword evidence="5" id="KW-0804">Transcription</keyword>
<dbReference type="NCBIfam" id="TIGR00229">
    <property type="entry name" value="sensory_box"/>
    <property type="match status" value="1"/>
</dbReference>
<dbReference type="Gene3D" id="3.10.580.10">
    <property type="entry name" value="CBS-domain"/>
    <property type="match status" value="1"/>
</dbReference>
<dbReference type="PROSITE" id="PS00688">
    <property type="entry name" value="SIGMA54_INTERACT_3"/>
    <property type="match status" value="1"/>
</dbReference>
<feature type="domain" description="Sigma-54 factor interaction" evidence="7">
    <location>
        <begin position="279"/>
        <end position="509"/>
    </location>
</feature>
<dbReference type="PROSITE" id="PS00676">
    <property type="entry name" value="SIGMA54_INTERACT_2"/>
    <property type="match status" value="1"/>
</dbReference>